<feature type="domain" description="Alpha-L-arabinofuranosidase B arabinose-binding" evidence="1">
    <location>
        <begin position="92"/>
        <end position="233"/>
    </location>
</feature>
<dbReference type="Gene3D" id="2.80.10.50">
    <property type="match status" value="1"/>
</dbReference>
<sequence>MVLGDSKGNTADSLNYGSLVDPWNAEGYQGASGSGANGCLVAAPGTGRSAVRFPDGLDTDSNCADFTVSNSPTPGAANKGFTLDPGPRVSLQMTTPGSTSNYVKHDDSDDLVVTAPVTAASSATDKQDATWVETAGLNNPSCVSFESVNKPGSYLRHQNFQFHLQPNDGSTLFTQDATFCRTPGNSGQGVSFQSVNFPTKYIRSFNNTVYLASNGGTNAWDTTTSWADDSSWTAATPWAPAS</sequence>
<gene>
    <name evidence="2" type="ORF">ITX44_16780</name>
</gene>
<dbReference type="EMBL" id="JADKYB010000008">
    <property type="protein sequence ID" value="MBM9506178.1"/>
    <property type="molecule type" value="Genomic_DNA"/>
</dbReference>
<organism evidence="2 3">
    <name type="scientific">Actinacidiphila acididurans</name>
    <dbReference type="NCBI Taxonomy" id="2784346"/>
    <lineage>
        <taxon>Bacteria</taxon>
        <taxon>Bacillati</taxon>
        <taxon>Actinomycetota</taxon>
        <taxon>Actinomycetes</taxon>
        <taxon>Kitasatosporales</taxon>
        <taxon>Streptomycetaceae</taxon>
        <taxon>Actinacidiphila</taxon>
    </lineage>
</organism>
<reference evidence="2 3" key="1">
    <citation type="submission" date="2021-01" db="EMBL/GenBank/DDBJ databases">
        <title>Streptomyces acididurans sp. nov., isolated from a peat swamp forest soil.</title>
        <authorList>
            <person name="Chantavorakit T."/>
            <person name="Duangmal K."/>
        </authorList>
    </citation>
    <scope>NUCLEOTIDE SEQUENCE [LARGE SCALE GENOMIC DNA]</scope>
    <source>
        <strain evidence="2 3">KK5PA1</strain>
    </source>
</reference>
<accession>A0ABS2TS65</accession>
<evidence type="ECO:0000313" key="3">
    <source>
        <dbReference type="Proteomes" id="UP000749040"/>
    </source>
</evidence>
<dbReference type="Pfam" id="PF05270">
    <property type="entry name" value="AbfB"/>
    <property type="match status" value="1"/>
</dbReference>
<dbReference type="CDD" id="cd23399">
    <property type="entry name" value="beta-trefoil_ABD_ABFB"/>
    <property type="match status" value="1"/>
</dbReference>
<dbReference type="InterPro" id="IPR036195">
    <property type="entry name" value="AbfB_ABD_sf"/>
</dbReference>
<comment type="caution">
    <text evidence="2">The sequence shown here is derived from an EMBL/GenBank/DDBJ whole genome shotgun (WGS) entry which is preliminary data.</text>
</comment>
<proteinExistence type="predicted"/>
<evidence type="ECO:0000313" key="2">
    <source>
        <dbReference type="EMBL" id="MBM9506178.1"/>
    </source>
</evidence>
<name>A0ABS2TS65_9ACTN</name>
<dbReference type="Proteomes" id="UP000749040">
    <property type="component" value="Unassembled WGS sequence"/>
</dbReference>
<dbReference type="PANTHER" id="PTHR39447">
    <property type="entry name" value="ALPHA-L-ARABINOFURANOSIDASE B"/>
    <property type="match status" value="1"/>
</dbReference>
<protein>
    <submittedName>
        <fullName evidence="2">AbfB domain-containing protein</fullName>
    </submittedName>
</protein>
<evidence type="ECO:0000259" key="1">
    <source>
        <dbReference type="Pfam" id="PF05270"/>
    </source>
</evidence>
<dbReference type="InterPro" id="IPR038964">
    <property type="entry name" value="ABFB"/>
</dbReference>
<keyword evidence="3" id="KW-1185">Reference proteome</keyword>
<dbReference type="PANTHER" id="PTHR39447:SF2">
    <property type="entry name" value="ALPHA-L-ARABINOFURANOSIDASE B"/>
    <property type="match status" value="1"/>
</dbReference>
<dbReference type="InterPro" id="IPR007934">
    <property type="entry name" value="AbfB_ABD"/>
</dbReference>
<dbReference type="SUPFAM" id="SSF110221">
    <property type="entry name" value="AbfB domain"/>
    <property type="match status" value="1"/>
</dbReference>